<evidence type="ECO:0000313" key="2">
    <source>
        <dbReference type="EMBL" id="KAK2623762.1"/>
    </source>
</evidence>
<dbReference type="PANTHER" id="PTHR12496:SF0">
    <property type="entry name" value="METHYLTRANSFERASE DOMAIN-CONTAINING PROTEIN"/>
    <property type="match status" value="1"/>
</dbReference>
<proteinExistence type="predicted"/>
<evidence type="ECO:0000313" key="3">
    <source>
        <dbReference type="Proteomes" id="UP001285354"/>
    </source>
</evidence>
<dbReference type="InterPro" id="IPR025714">
    <property type="entry name" value="Methyltranfer_dom"/>
</dbReference>
<dbReference type="InterPro" id="IPR052220">
    <property type="entry name" value="METTL25"/>
</dbReference>
<sequence length="645" mass="72637">MRFSFPRPTFILSRGGISQNSFRSVTHLSASMAPTTPLPFSSDFTSADEYVDSLLKFSAASTIFQTLCGGVHILDFFTREPSLYHTAIPAEWREWLLACDSMNLLDFLMRDDLEKLRDDDPPETLIAYIKEIRKHSLRRDVAEREGKETKLPAHIAVGMIPKKIHEVGNFAEYIVRVADSISERTGNEITHYVDFGSGQNYLGRTLACPPYHKHIVAVESREHNITGAKNMDVLAGFAEREKVMRNKKMYRMVQNSMTRAEQSNEKALKKAAKPQPAPPEKTVDLRPMKDLATIYTPADGKGYIHYVEHLVRDGDLSKVVEQIEKLKIAAPSGDVQIVSADDENPQSPDVIEEISKSKSRETRLMAISIHSCGNLSHHGIRSLLLNPSVHAIAIVGCCYNLMTERLGPPTYKLPLLRPNLRAINSTGPFQKATNCDPHGFPMSERVANYNGGGIRLNITARMMAVQAPMNWTEKESDSFFTRHFYRALLQKVFLDFDVVKKLRPNQEDGEPSNNLESTEPVIVGSLRKSCHGNFRSYLRGALEKLANDPERGGKVNERMRGITDEQIEDYAERYGRLKKELSVTWSLMAFSAGVVESLIVTDRWLWLKEQDAVGDAWVEPVFDYALSPRNLVVVGIKKCSNPPQE</sequence>
<dbReference type="AlphaFoldDB" id="A0AAD9W9U7"/>
<feature type="domain" description="Methyltransferase" evidence="1">
    <location>
        <begin position="162"/>
        <end position="404"/>
    </location>
</feature>
<organism evidence="2 3">
    <name type="scientific">Diplocarpon rosae</name>
    <dbReference type="NCBI Taxonomy" id="946125"/>
    <lineage>
        <taxon>Eukaryota</taxon>
        <taxon>Fungi</taxon>
        <taxon>Dikarya</taxon>
        <taxon>Ascomycota</taxon>
        <taxon>Pezizomycotina</taxon>
        <taxon>Leotiomycetes</taxon>
        <taxon>Helotiales</taxon>
        <taxon>Drepanopezizaceae</taxon>
        <taxon>Diplocarpon</taxon>
    </lineage>
</organism>
<comment type="caution">
    <text evidence="2">The sequence shown here is derived from an EMBL/GenBank/DDBJ whole genome shotgun (WGS) entry which is preliminary data.</text>
</comment>
<accession>A0AAD9W9U7</accession>
<dbReference type="EMBL" id="JAUBYV010000012">
    <property type="protein sequence ID" value="KAK2623762.1"/>
    <property type="molecule type" value="Genomic_DNA"/>
</dbReference>
<reference evidence="2" key="1">
    <citation type="submission" date="2023-06" db="EMBL/GenBank/DDBJ databases">
        <title>Draft genome of Marssonina rosae.</title>
        <authorList>
            <person name="Cheng Q."/>
        </authorList>
    </citation>
    <scope>NUCLEOTIDE SEQUENCE</scope>
    <source>
        <strain evidence="2">R4</strain>
    </source>
</reference>
<keyword evidence="3" id="KW-1185">Reference proteome</keyword>
<gene>
    <name evidence="2" type="ORF">QTJ16_006943</name>
</gene>
<dbReference type="PANTHER" id="PTHR12496">
    <property type="entry name" value="CGI-41 METHYLTRANSFERASE"/>
    <property type="match status" value="1"/>
</dbReference>
<dbReference type="Pfam" id="PF13679">
    <property type="entry name" value="Methyltransf_32"/>
    <property type="match status" value="1"/>
</dbReference>
<evidence type="ECO:0000259" key="1">
    <source>
        <dbReference type="Pfam" id="PF13679"/>
    </source>
</evidence>
<name>A0AAD9W9U7_9HELO</name>
<protein>
    <recommendedName>
        <fullName evidence="1">Methyltransferase domain-containing protein</fullName>
    </recommendedName>
</protein>
<dbReference type="Proteomes" id="UP001285354">
    <property type="component" value="Unassembled WGS sequence"/>
</dbReference>